<name>A0A1I7H3Y5_9FLAO</name>
<reference evidence="3 4" key="1">
    <citation type="submission" date="2016-10" db="EMBL/GenBank/DDBJ databases">
        <authorList>
            <person name="de Groot N.N."/>
        </authorList>
    </citation>
    <scope>NUCLEOTIDE SEQUENCE [LARGE SCALE GENOMIC DNA]</scope>
    <source>
        <strain evidence="3 4">CGMCC 1.12333</strain>
    </source>
</reference>
<keyword evidence="1" id="KW-0812">Transmembrane</keyword>
<keyword evidence="4" id="KW-1185">Reference proteome</keyword>
<gene>
    <name evidence="3" type="ORF">SAMN05216480_10724</name>
</gene>
<proteinExistence type="predicted"/>
<keyword evidence="1" id="KW-0472">Membrane</keyword>
<protein>
    <recommendedName>
        <fullName evidence="2">DUF4350 domain-containing protein</fullName>
    </recommendedName>
</protein>
<evidence type="ECO:0000313" key="4">
    <source>
        <dbReference type="Proteomes" id="UP000199138"/>
    </source>
</evidence>
<feature type="domain" description="DUF4350" evidence="2">
    <location>
        <begin position="38"/>
        <end position="229"/>
    </location>
</feature>
<sequence>MDKGAKLGLYIIGLVIMVLIVVEIAKPKPVNWKDSYTSFDKIPLGCYVLREELNEFPNQVQDVDVNITNNPYLQDSTKRQSLIMINNYFYFDETETNALLDFVARGNDVFISGMNISGYLNDTLKIDIQRAYGNTMATNILNTLSNRQIAKDSVHFTTVVENSMISSIDTLQTVALGYTQDLTKDDEEVELNFVKIPFGNQKGAFYLHTNPYAFSNYHILNGNKAYASSALSYILDNDIIWDNYYKAGRRVVTTPLRYVLQQDALKWAIYTAIISLIIFIIFRGKRTQRIIPVIQPLENTSLEFTKTIGSLYFQHKDYTNIIQKKIIYFLEYIRTNFYLNTLELNKKFVENLAVKSGKSLEETKDIIHYIQYLNNKAIHTEQDLVDLNTKIERFLNS</sequence>
<dbReference type="Pfam" id="PF14258">
    <property type="entry name" value="DUF4350"/>
    <property type="match status" value="1"/>
</dbReference>
<feature type="transmembrane region" description="Helical" evidence="1">
    <location>
        <begin position="264"/>
        <end position="282"/>
    </location>
</feature>
<dbReference type="OrthoDB" id="1111222at2"/>
<evidence type="ECO:0000313" key="3">
    <source>
        <dbReference type="EMBL" id="SFU55373.1"/>
    </source>
</evidence>
<dbReference type="InterPro" id="IPR025646">
    <property type="entry name" value="DUF4350"/>
</dbReference>
<accession>A0A1I7H3Y5</accession>
<evidence type="ECO:0000256" key="1">
    <source>
        <dbReference type="SAM" id="Phobius"/>
    </source>
</evidence>
<organism evidence="3 4">
    <name type="scientific">Pustulibacterium marinum</name>
    <dbReference type="NCBI Taxonomy" id="1224947"/>
    <lineage>
        <taxon>Bacteria</taxon>
        <taxon>Pseudomonadati</taxon>
        <taxon>Bacteroidota</taxon>
        <taxon>Flavobacteriia</taxon>
        <taxon>Flavobacteriales</taxon>
        <taxon>Flavobacteriaceae</taxon>
        <taxon>Pustulibacterium</taxon>
    </lineage>
</organism>
<evidence type="ECO:0000259" key="2">
    <source>
        <dbReference type="Pfam" id="PF14258"/>
    </source>
</evidence>
<dbReference type="EMBL" id="FPBK01000007">
    <property type="protein sequence ID" value="SFU55373.1"/>
    <property type="molecule type" value="Genomic_DNA"/>
</dbReference>
<dbReference type="AlphaFoldDB" id="A0A1I7H3Y5"/>
<keyword evidence="1" id="KW-1133">Transmembrane helix</keyword>
<dbReference type="RefSeq" id="WP_093025091.1">
    <property type="nucleotide sequence ID" value="NZ_FPBK01000007.1"/>
</dbReference>
<dbReference type="STRING" id="1224947.SAMN05216480_10724"/>
<feature type="transmembrane region" description="Helical" evidence="1">
    <location>
        <begin position="7"/>
        <end position="25"/>
    </location>
</feature>
<dbReference type="Proteomes" id="UP000199138">
    <property type="component" value="Unassembled WGS sequence"/>
</dbReference>